<keyword evidence="2" id="KW-0472">Membrane</keyword>
<reference evidence="4" key="1">
    <citation type="submission" date="2023-03" db="EMBL/GenBank/DDBJ databases">
        <title>Massive genome expansion in bonnet fungi (Mycena s.s.) driven by repeated elements and novel gene families across ecological guilds.</title>
        <authorList>
            <consortium name="Lawrence Berkeley National Laboratory"/>
            <person name="Harder C.B."/>
            <person name="Miyauchi S."/>
            <person name="Viragh M."/>
            <person name="Kuo A."/>
            <person name="Thoen E."/>
            <person name="Andreopoulos B."/>
            <person name="Lu D."/>
            <person name="Skrede I."/>
            <person name="Drula E."/>
            <person name="Henrissat B."/>
            <person name="Morin E."/>
            <person name="Kohler A."/>
            <person name="Barry K."/>
            <person name="LaButti K."/>
            <person name="Morin E."/>
            <person name="Salamov A."/>
            <person name="Lipzen A."/>
            <person name="Mereny Z."/>
            <person name="Hegedus B."/>
            <person name="Baldrian P."/>
            <person name="Stursova M."/>
            <person name="Weitz H."/>
            <person name="Taylor A."/>
            <person name="Grigoriev I.V."/>
            <person name="Nagy L.G."/>
            <person name="Martin F."/>
            <person name="Kauserud H."/>
        </authorList>
    </citation>
    <scope>NUCLEOTIDE SEQUENCE</scope>
    <source>
        <strain evidence="4">CBHHK200</strain>
    </source>
</reference>
<evidence type="ECO:0000256" key="3">
    <source>
        <dbReference type="SAM" id="SignalP"/>
    </source>
</evidence>
<name>A0AAD6SBV4_9AGAR</name>
<feature type="chain" id="PRO_5042273752" evidence="3">
    <location>
        <begin position="23"/>
        <end position="327"/>
    </location>
</feature>
<feature type="transmembrane region" description="Helical" evidence="2">
    <location>
        <begin position="188"/>
        <end position="212"/>
    </location>
</feature>
<protein>
    <submittedName>
        <fullName evidence="4">Uncharacterized protein</fullName>
    </submittedName>
</protein>
<proteinExistence type="predicted"/>
<evidence type="ECO:0000313" key="4">
    <source>
        <dbReference type="EMBL" id="KAJ7024979.1"/>
    </source>
</evidence>
<dbReference type="Proteomes" id="UP001218188">
    <property type="component" value="Unassembled WGS sequence"/>
</dbReference>
<dbReference type="EMBL" id="JARJCM010000161">
    <property type="protein sequence ID" value="KAJ7024979.1"/>
    <property type="molecule type" value="Genomic_DNA"/>
</dbReference>
<evidence type="ECO:0000256" key="1">
    <source>
        <dbReference type="SAM" id="MobiDB-lite"/>
    </source>
</evidence>
<keyword evidence="2" id="KW-0812">Transmembrane</keyword>
<dbReference type="Gene3D" id="2.60.120.260">
    <property type="entry name" value="Galactose-binding domain-like"/>
    <property type="match status" value="1"/>
</dbReference>
<keyword evidence="3" id="KW-0732">Signal</keyword>
<accession>A0AAD6SBV4</accession>
<feature type="region of interest" description="Disordered" evidence="1">
    <location>
        <begin position="304"/>
        <end position="327"/>
    </location>
</feature>
<evidence type="ECO:0000313" key="5">
    <source>
        <dbReference type="Proteomes" id="UP001218188"/>
    </source>
</evidence>
<feature type="region of interest" description="Disordered" evidence="1">
    <location>
        <begin position="162"/>
        <end position="183"/>
    </location>
</feature>
<sequence>MPLAPDAMWILTLFHLALLVSAGHNYTIDDASPLITYDAPVLERNHTSFDSHLLWDGTITYVAPASNFSPTISIPFNGTAIYIFVAYPGITQPAPSGFNASIDGAPTGNWAADESALLYHHLVYHTAGLPAAPHTLVMQINPRWELYFDYAIYTSDMDPPSSISTSSTGAAQPTSFTTESNTAKKPPLGAIIGAVLGGTLLVTLSTAMFFRCRRRAAEKRRRTAMSLAAGFSLSDEWSEGEEAKTPGPPAMPFLLRAAPPTRSKIKSVNRLSEGSGHTGVTSERGLARLTAEIQHLTASVQQLGTGIPDARDGGQVMQLPPAYGNSG</sequence>
<keyword evidence="2" id="KW-1133">Transmembrane helix</keyword>
<feature type="signal peptide" evidence="3">
    <location>
        <begin position="1"/>
        <end position="22"/>
    </location>
</feature>
<evidence type="ECO:0000256" key="2">
    <source>
        <dbReference type="SAM" id="Phobius"/>
    </source>
</evidence>
<dbReference type="AlphaFoldDB" id="A0AAD6SBV4"/>
<organism evidence="4 5">
    <name type="scientific">Mycena alexandri</name>
    <dbReference type="NCBI Taxonomy" id="1745969"/>
    <lineage>
        <taxon>Eukaryota</taxon>
        <taxon>Fungi</taxon>
        <taxon>Dikarya</taxon>
        <taxon>Basidiomycota</taxon>
        <taxon>Agaricomycotina</taxon>
        <taxon>Agaricomycetes</taxon>
        <taxon>Agaricomycetidae</taxon>
        <taxon>Agaricales</taxon>
        <taxon>Marasmiineae</taxon>
        <taxon>Mycenaceae</taxon>
        <taxon>Mycena</taxon>
    </lineage>
</organism>
<gene>
    <name evidence="4" type="ORF">C8F04DRAFT_1239397</name>
</gene>
<comment type="caution">
    <text evidence="4">The sequence shown here is derived from an EMBL/GenBank/DDBJ whole genome shotgun (WGS) entry which is preliminary data.</text>
</comment>
<keyword evidence="5" id="KW-1185">Reference proteome</keyword>